<accession>A0A0C9UGX4</accession>
<proteinExistence type="predicted"/>
<gene>
    <name evidence="2" type="ORF">M422DRAFT_785875</name>
</gene>
<feature type="domain" description="BTB" evidence="1">
    <location>
        <begin position="2"/>
        <end position="102"/>
    </location>
</feature>
<dbReference type="AlphaFoldDB" id="A0A0C9UGX4"/>
<dbReference type="Proteomes" id="UP000054279">
    <property type="component" value="Unassembled WGS sequence"/>
</dbReference>
<evidence type="ECO:0000313" key="2">
    <source>
        <dbReference type="EMBL" id="KIJ24415.1"/>
    </source>
</evidence>
<sequence length="290" mass="33209">MVVLIAENVHFRIHHDLLIRDSTIFADMFSLPGEESSSEMVDGHPAVRLSDTAEDWTAFLKVFYGSKSATSLQAEVLQKVLRVASKYMFDTIRKGCMRRLEQIFPSTLTEWDNVNIPQFPYAQIVVEHELLYFMPQALYTLALLAPGFTILIFIDKPELLVKLFVGRDAIVAIWTEFISNNFTALMDGCNEETDGEACVAFRGFWYYVTEVGRSMEGRHAPLQALKRFVDDMPVENLCAKCSARVSRIAKDTRRLKWQALPKMFNLAKNWQELKQKDGGKSFKSIPFYNP</sequence>
<keyword evidence="3" id="KW-1185">Reference proteome</keyword>
<organism evidence="2 3">
    <name type="scientific">Sphaerobolus stellatus (strain SS14)</name>
    <dbReference type="NCBI Taxonomy" id="990650"/>
    <lineage>
        <taxon>Eukaryota</taxon>
        <taxon>Fungi</taxon>
        <taxon>Dikarya</taxon>
        <taxon>Basidiomycota</taxon>
        <taxon>Agaricomycotina</taxon>
        <taxon>Agaricomycetes</taxon>
        <taxon>Phallomycetidae</taxon>
        <taxon>Geastrales</taxon>
        <taxon>Sphaerobolaceae</taxon>
        <taxon>Sphaerobolus</taxon>
    </lineage>
</organism>
<dbReference type="SUPFAM" id="SSF54695">
    <property type="entry name" value="POZ domain"/>
    <property type="match status" value="1"/>
</dbReference>
<dbReference type="Gene3D" id="3.30.710.10">
    <property type="entry name" value="Potassium Channel Kv1.1, Chain A"/>
    <property type="match status" value="1"/>
</dbReference>
<protein>
    <recommendedName>
        <fullName evidence="1">BTB domain-containing protein</fullName>
    </recommendedName>
</protein>
<dbReference type="EMBL" id="KN837492">
    <property type="protein sequence ID" value="KIJ24415.1"/>
    <property type="molecule type" value="Genomic_DNA"/>
</dbReference>
<dbReference type="OrthoDB" id="3027208at2759"/>
<evidence type="ECO:0000259" key="1">
    <source>
        <dbReference type="Pfam" id="PF00651"/>
    </source>
</evidence>
<dbReference type="Pfam" id="PF00651">
    <property type="entry name" value="BTB"/>
    <property type="match status" value="1"/>
</dbReference>
<dbReference type="InterPro" id="IPR000210">
    <property type="entry name" value="BTB/POZ_dom"/>
</dbReference>
<reference evidence="2 3" key="1">
    <citation type="submission" date="2014-06" db="EMBL/GenBank/DDBJ databases">
        <title>Evolutionary Origins and Diversification of the Mycorrhizal Mutualists.</title>
        <authorList>
            <consortium name="DOE Joint Genome Institute"/>
            <consortium name="Mycorrhizal Genomics Consortium"/>
            <person name="Kohler A."/>
            <person name="Kuo A."/>
            <person name="Nagy L.G."/>
            <person name="Floudas D."/>
            <person name="Copeland A."/>
            <person name="Barry K.W."/>
            <person name="Cichocki N."/>
            <person name="Veneault-Fourrey C."/>
            <person name="LaButti K."/>
            <person name="Lindquist E.A."/>
            <person name="Lipzen A."/>
            <person name="Lundell T."/>
            <person name="Morin E."/>
            <person name="Murat C."/>
            <person name="Riley R."/>
            <person name="Ohm R."/>
            <person name="Sun H."/>
            <person name="Tunlid A."/>
            <person name="Henrissat B."/>
            <person name="Grigoriev I.V."/>
            <person name="Hibbett D.S."/>
            <person name="Martin F."/>
        </authorList>
    </citation>
    <scope>NUCLEOTIDE SEQUENCE [LARGE SCALE GENOMIC DNA]</scope>
    <source>
        <strain evidence="2 3">SS14</strain>
    </source>
</reference>
<dbReference type="InterPro" id="IPR011333">
    <property type="entry name" value="SKP1/BTB/POZ_sf"/>
</dbReference>
<name>A0A0C9UGX4_SPHS4</name>
<dbReference type="HOGENOM" id="CLU_033082_2_0_1"/>
<evidence type="ECO:0000313" key="3">
    <source>
        <dbReference type="Proteomes" id="UP000054279"/>
    </source>
</evidence>